<comment type="caution">
    <text evidence="3">The sequence shown here is derived from an EMBL/GenBank/DDBJ whole genome shotgun (WGS) entry which is preliminary data.</text>
</comment>
<dbReference type="AlphaFoldDB" id="A0A9D2E9A0"/>
<dbReference type="Proteomes" id="UP000824028">
    <property type="component" value="Unassembled WGS sequence"/>
</dbReference>
<dbReference type="Gene3D" id="3.40.50.880">
    <property type="match status" value="1"/>
</dbReference>
<protein>
    <submittedName>
        <fullName evidence="3">ThuA domain-containing protein</fullName>
    </submittedName>
</protein>
<reference evidence="3" key="1">
    <citation type="journal article" date="2021" name="PeerJ">
        <title>Extensive microbial diversity within the chicken gut microbiome revealed by metagenomics and culture.</title>
        <authorList>
            <person name="Gilroy R."/>
            <person name="Ravi A."/>
            <person name="Getino M."/>
            <person name="Pursley I."/>
            <person name="Horton D.L."/>
            <person name="Alikhan N.F."/>
            <person name="Baker D."/>
            <person name="Gharbi K."/>
            <person name="Hall N."/>
            <person name="Watson M."/>
            <person name="Adriaenssens E.M."/>
            <person name="Foster-Nyarko E."/>
            <person name="Jarju S."/>
            <person name="Secka A."/>
            <person name="Antonio M."/>
            <person name="Oren A."/>
            <person name="Chaudhuri R.R."/>
            <person name="La Ragione R."/>
            <person name="Hildebrand F."/>
            <person name="Pallen M.J."/>
        </authorList>
    </citation>
    <scope>NUCLEOTIDE SEQUENCE</scope>
    <source>
        <strain evidence="3">ChiHjej9B8-1298</strain>
    </source>
</reference>
<name>A0A9D2E9A0_9BACE</name>
<feature type="chain" id="PRO_5039608905" evidence="1">
    <location>
        <begin position="24"/>
        <end position="256"/>
    </location>
</feature>
<accession>A0A9D2E9A0</accession>
<feature type="signal peptide" evidence="1">
    <location>
        <begin position="1"/>
        <end position="23"/>
    </location>
</feature>
<dbReference type="Pfam" id="PF06283">
    <property type="entry name" value="ThuA"/>
    <property type="match status" value="1"/>
</dbReference>
<feature type="domain" description="ThuA-like" evidence="2">
    <location>
        <begin position="31"/>
        <end position="253"/>
    </location>
</feature>
<proteinExistence type="predicted"/>
<reference evidence="3" key="2">
    <citation type="submission" date="2021-04" db="EMBL/GenBank/DDBJ databases">
        <authorList>
            <person name="Gilroy R."/>
        </authorList>
    </citation>
    <scope>NUCLEOTIDE SEQUENCE</scope>
    <source>
        <strain evidence="3">ChiHjej9B8-1298</strain>
    </source>
</reference>
<evidence type="ECO:0000256" key="1">
    <source>
        <dbReference type="SAM" id="SignalP"/>
    </source>
</evidence>
<gene>
    <name evidence="3" type="ORF">H9814_06260</name>
</gene>
<sequence length="256" mass="28978">MQYFKLLTAVLCLLCAVCGGIRAENKPHQQKVLVLMEGRGQHAPFTDAGVRWLADEGQKMNFSITVANSARNITEAYLAEFALVIQLDFPPYTWPDEAQAAFIKYVEEGRGSWIGFHHATLLGEFDGYPMWQWFSDFMGGIRYKNYIAALADGTVQVEDAGHPVMKGMPASFIIPDDEWYTYDRSPRPNVHVLAHVDEDSYAPASDIKMGDHPVVWCNERMKARNVYFQMGHSPKLFGVEAFTTMFRNAIVWALGR</sequence>
<organism evidence="3 4">
    <name type="scientific">Candidatus Bacteroides merdigallinarum</name>
    <dbReference type="NCBI Taxonomy" id="2838473"/>
    <lineage>
        <taxon>Bacteria</taxon>
        <taxon>Pseudomonadati</taxon>
        <taxon>Bacteroidota</taxon>
        <taxon>Bacteroidia</taxon>
        <taxon>Bacteroidales</taxon>
        <taxon>Bacteroidaceae</taxon>
        <taxon>Bacteroides</taxon>
    </lineage>
</organism>
<dbReference type="EMBL" id="DXBX01000048">
    <property type="protein sequence ID" value="HIZ33137.1"/>
    <property type="molecule type" value="Genomic_DNA"/>
</dbReference>
<dbReference type="InterPro" id="IPR029010">
    <property type="entry name" value="ThuA-like"/>
</dbReference>
<evidence type="ECO:0000259" key="2">
    <source>
        <dbReference type="Pfam" id="PF06283"/>
    </source>
</evidence>
<dbReference type="PANTHER" id="PTHR40469">
    <property type="entry name" value="SECRETED GLYCOSYL HYDROLASE"/>
    <property type="match status" value="1"/>
</dbReference>
<dbReference type="SUPFAM" id="SSF52317">
    <property type="entry name" value="Class I glutamine amidotransferase-like"/>
    <property type="match status" value="1"/>
</dbReference>
<evidence type="ECO:0000313" key="3">
    <source>
        <dbReference type="EMBL" id="HIZ33137.1"/>
    </source>
</evidence>
<evidence type="ECO:0000313" key="4">
    <source>
        <dbReference type="Proteomes" id="UP000824028"/>
    </source>
</evidence>
<dbReference type="InterPro" id="IPR029062">
    <property type="entry name" value="Class_I_gatase-like"/>
</dbReference>
<dbReference type="PANTHER" id="PTHR40469:SF2">
    <property type="entry name" value="GALACTOSE-BINDING DOMAIN-LIKE SUPERFAMILY PROTEIN"/>
    <property type="match status" value="1"/>
</dbReference>
<keyword evidence="1" id="KW-0732">Signal</keyword>